<reference evidence="1" key="2">
    <citation type="submission" date="2020-09" db="EMBL/GenBank/DDBJ databases">
        <authorList>
            <person name="Sun Q."/>
            <person name="Zhou Y."/>
        </authorList>
    </citation>
    <scope>NUCLEOTIDE SEQUENCE</scope>
    <source>
        <strain evidence="1">CGMCC 1.15082</strain>
    </source>
</reference>
<protein>
    <submittedName>
        <fullName evidence="1">Uncharacterized protein</fullName>
    </submittedName>
</protein>
<evidence type="ECO:0000313" key="2">
    <source>
        <dbReference type="Proteomes" id="UP000646478"/>
    </source>
</evidence>
<dbReference type="EMBL" id="BMHH01000024">
    <property type="protein sequence ID" value="GGB08436.1"/>
    <property type="molecule type" value="Genomic_DNA"/>
</dbReference>
<evidence type="ECO:0000313" key="1">
    <source>
        <dbReference type="EMBL" id="GGB08436.1"/>
    </source>
</evidence>
<comment type="caution">
    <text evidence="1">The sequence shown here is derived from an EMBL/GenBank/DDBJ whole genome shotgun (WGS) entry which is preliminary data.</text>
</comment>
<sequence>MAHSQPTQEIALLIGTTILVVAADSAFRQSLGFVLEAEGHRVEVAGQLPHPDDIIRYGCIVADDRAVAAKPGDLPALSTLGRPVVLLVNHAEGTVVGHPVRLVEKPLLGRTLVEAVRGVLGESEP</sequence>
<accession>A0A916SMY0</accession>
<gene>
    <name evidence="1" type="ORF">GCM10011491_40580</name>
</gene>
<dbReference type="AlphaFoldDB" id="A0A916SMY0"/>
<reference evidence="1" key="1">
    <citation type="journal article" date="2014" name="Int. J. Syst. Evol. Microbiol.">
        <title>Complete genome sequence of Corynebacterium casei LMG S-19264T (=DSM 44701T), isolated from a smear-ripened cheese.</title>
        <authorList>
            <consortium name="US DOE Joint Genome Institute (JGI-PGF)"/>
            <person name="Walter F."/>
            <person name="Albersmeier A."/>
            <person name="Kalinowski J."/>
            <person name="Ruckert C."/>
        </authorList>
    </citation>
    <scope>NUCLEOTIDE SEQUENCE</scope>
    <source>
        <strain evidence="1">CGMCC 1.15082</strain>
    </source>
</reference>
<dbReference type="Proteomes" id="UP000646478">
    <property type="component" value="Unassembled WGS sequence"/>
</dbReference>
<organism evidence="1 2">
    <name type="scientific">Brucella endophytica</name>
    <dbReference type="NCBI Taxonomy" id="1963359"/>
    <lineage>
        <taxon>Bacteria</taxon>
        <taxon>Pseudomonadati</taxon>
        <taxon>Pseudomonadota</taxon>
        <taxon>Alphaproteobacteria</taxon>
        <taxon>Hyphomicrobiales</taxon>
        <taxon>Brucellaceae</taxon>
        <taxon>Brucella/Ochrobactrum group</taxon>
        <taxon>Brucella</taxon>
    </lineage>
</organism>
<keyword evidence="2" id="KW-1185">Reference proteome</keyword>
<name>A0A916SMY0_9HYPH</name>
<proteinExistence type="predicted"/>